<accession>A0A2I6PHY0</accession>
<dbReference type="RefSeq" id="YP_009796601.1">
    <property type="nucleotide sequence ID" value="NC_047902.1"/>
</dbReference>
<dbReference type="KEGG" id="vg:54986991"/>
<dbReference type="Proteomes" id="UP000240704">
    <property type="component" value="Segment"/>
</dbReference>
<dbReference type="SUPFAM" id="SSF158682">
    <property type="entry name" value="TerB-like"/>
    <property type="match status" value="1"/>
</dbReference>
<keyword evidence="3" id="KW-1185">Reference proteome</keyword>
<dbReference type="EMBL" id="MG596799">
    <property type="protein sequence ID" value="AUM59652.1"/>
    <property type="molecule type" value="Genomic_DNA"/>
</dbReference>
<organism evidence="2 3">
    <name type="scientific">Pseudomonas phage PMBT3</name>
    <dbReference type="NCBI Taxonomy" id="2059856"/>
    <lineage>
        <taxon>Viruses</taxon>
        <taxon>Duplodnaviria</taxon>
        <taxon>Heunggongvirae</taxon>
        <taxon>Uroviricota</taxon>
        <taxon>Caudoviricetes</taxon>
        <taxon>Maxrubnervirus</taxon>
        <taxon>Maxrubnervirus PMBT3</taxon>
    </lineage>
</organism>
<sequence length="150" mass="16302">MFGAIGRILGKKAVNSMAELKKVENKDLMEAIVAASLLVAYADGSCGDDEILKLDELVRSNPALAHFGSEISQTINRISAQLKANFLVGRVHVKREIGDIKNNKQDAEEVFVNAIAMAQADGDISADEKKVLQEIGREFGLRLEDYGLQG</sequence>
<feature type="domain" description="Co-chaperone DjlA N-terminal" evidence="1">
    <location>
        <begin position="30"/>
        <end position="146"/>
    </location>
</feature>
<reference evidence="3" key="1">
    <citation type="submission" date="2017-11" db="EMBL/GenBank/DDBJ databases">
        <title>Genome sequence and characterization of the novel virulent phage PMBT3 infecting Pseudomonas sp.</title>
        <authorList>
            <person name="Koberg S."/>
            <person name="Brinks E."/>
            <person name="Heller K.J."/>
            <person name="Neve H."/>
            <person name="Franz C.M.A.P."/>
        </authorList>
    </citation>
    <scope>NUCLEOTIDE SEQUENCE [LARGE SCALE GENOMIC DNA]</scope>
</reference>
<dbReference type="InterPro" id="IPR029024">
    <property type="entry name" value="TerB-like"/>
</dbReference>
<evidence type="ECO:0000313" key="3">
    <source>
        <dbReference type="Proteomes" id="UP000240704"/>
    </source>
</evidence>
<dbReference type="GeneID" id="54986991"/>
<dbReference type="CDD" id="cd07176">
    <property type="entry name" value="terB"/>
    <property type="match status" value="1"/>
</dbReference>
<name>A0A2I6PHY0_9CAUD</name>
<proteinExistence type="predicted"/>
<evidence type="ECO:0000259" key="1">
    <source>
        <dbReference type="Pfam" id="PF05099"/>
    </source>
</evidence>
<dbReference type="InterPro" id="IPR007791">
    <property type="entry name" value="DjlA_N"/>
</dbReference>
<dbReference type="Pfam" id="PF05099">
    <property type="entry name" value="TerB"/>
    <property type="match status" value="1"/>
</dbReference>
<dbReference type="Gene3D" id="1.10.3680.10">
    <property type="entry name" value="TerB-like"/>
    <property type="match status" value="1"/>
</dbReference>
<protein>
    <submittedName>
        <fullName evidence="2">Tellurite resistance protein</fullName>
    </submittedName>
</protein>
<evidence type="ECO:0000313" key="2">
    <source>
        <dbReference type="EMBL" id="AUM59652.1"/>
    </source>
</evidence>